<dbReference type="Gene3D" id="3.20.20.70">
    <property type="entry name" value="Aldolase class I"/>
    <property type="match status" value="1"/>
</dbReference>
<evidence type="ECO:0000313" key="5">
    <source>
        <dbReference type="Proteomes" id="UP000183104"/>
    </source>
</evidence>
<keyword evidence="5" id="KW-1185">Reference proteome</keyword>
<organism evidence="4 5">
    <name type="scientific">Thiohalorhabdus denitrificans</name>
    <dbReference type="NCBI Taxonomy" id="381306"/>
    <lineage>
        <taxon>Bacteria</taxon>
        <taxon>Pseudomonadati</taxon>
        <taxon>Pseudomonadota</taxon>
        <taxon>Gammaproteobacteria</taxon>
        <taxon>Thiohalorhabdales</taxon>
        <taxon>Thiohalorhabdaceae</taxon>
        <taxon>Thiohalorhabdus</taxon>
    </lineage>
</organism>
<dbReference type="Proteomes" id="UP000183104">
    <property type="component" value="Unassembled WGS sequence"/>
</dbReference>
<sequence>MRPWRPKTLEAPPLLLITDRNRTGGRPLSQVVERALDAGLPAVQLRDRDLPEDEALVLGTALREATRARGARLLVNGRPGLARAVAADGLHLPEGLPRPAADQWDGPLSVAAHDRAGLERARQVGASFALLSPLFETRSHPEARPLGPERFAALAAGSPVPVVALGGISPANAATARQAGAQGVACMDAILAAPDVSWAVRSLLAVLEG</sequence>
<dbReference type="STRING" id="381306.AN478_10010"/>
<dbReference type="EMBL" id="FMUN01000002">
    <property type="protein sequence ID" value="SCY00980.1"/>
    <property type="molecule type" value="Genomic_DNA"/>
</dbReference>
<dbReference type="PANTHER" id="PTHR20857">
    <property type="entry name" value="THIAMINE-PHOSPHATE PYROPHOSPHORYLASE"/>
    <property type="match status" value="1"/>
</dbReference>
<dbReference type="PANTHER" id="PTHR20857:SF15">
    <property type="entry name" value="THIAMINE-PHOSPHATE SYNTHASE"/>
    <property type="match status" value="1"/>
</dbReference>
<dbReference type="GO" id="GO:0005737">
    <property type="term" value="C:cytoplasm"/>
    <property type="evidence" value="ECO:0007669"/>
    <property type="project" value="TreeGrafter"/>
</dbReference>
<dbReference type="RefSeq" id="WP_054966476.1">
    <property type="nucleotide sequence ID" value="NZ_FMUN01000002.1"/>
</dbReference>
<keyword evidence="2" id="KW-0784">Thiamine biosynthesis</keyword>
<reference evidence="5" key="1">
    <citation type="submission" date="2016-10" db="EMBL/GenBank/DDBJ databases">
        <authorList>
            <person name="Varghese N."/>
        </authorList>
    </citation>
    <scope>NUCLEOTIDE SEQUENCE [LARGE SCALE GENOMIC DNA]</scope>
    <source>
        <strain evidence="5">HL 19</strain>
    </source>
</reference>
<dbReference type="Pfam" id="PF02581">
    <property type="entry name" value="TMP-TENI"/>
    <property type="match status" value="1"/>
</dbReference>
<dbReference type="InterPro" id="IPR036206">
    <property type="entry name" value="ThiamineP_synth_sf"/>
</dbReference>
<dbReference type="InterPro" id="IPR022998">
    <property type="entry name" value="ThiamineP_synth_TenI"/>
</dbReference>
<feature type="domain" description="Thiamine phosphate synthase/TenI" evidence="3">
    <location>
        <begin position="14"/>
        <end position="190"/>
    </location>
</feature>
<dbReference type="InterPro" id="IPR013785">
    <property type="entry name" value="Aldolase_TIM"/>
</dbReference>
<name>A0A0P9C3Z9_9GAMM</name>
<dbReference type="OrthoDB" id="9810648at2"/>
<dbReference type="GO" id="GO:0009228">
    <property type="term" value="P:thiamine biosynthetic process"/>
    <property type="evidence" value="ECO:0007669"/>
    <property type="project" value="UniProtKB-KW"/>
</dbReference>
<gene>
    <name evidence="4" type="ORF">SAMN05661077_1035</name>
</gene>
<dbReference type="GO" id="GO:0004789">
    <property type="term" value="F:thiamine-phosphate diphosphorylase activity"/>
    <property type="evidence" value="ECO:0007669"/>
    <property type="project" value="TreeGrafter"/>
</dbReference>
<dbReference type="CDD" id="cd00564">
    <property type="entry name" value="TMP_TenI"/>
    <property type="match status" value="1"/>
</dbReference>
<dbReference type="AlphaFoldDB" id="A0A0P9C3Z9"/>
<protein>
    <submittedName>
        <fullName evidence="4">Thiamine-phosphate pyrophosphorylase</fullName>
    </submittedName>
</protein>
<evidence type="ECO:0000256" key="2">
    <source>
        <dbReference type="ARBA" id="ARBA00022977"/>
    </source>
</evidence>
<proteinExistence type="predicted"/>
<dbReference type="SUPFAM" id="SSF51391">
    <property type="entry name" value="Thiamin phosphate synthase"/>
    <property type="match status" value="1"/>
</dbReference>
<evidence type="ECO:0000256" key="1">
    <source>
        <dbReference type="ARBA" id="ARBA00004948"/>
    </source>
</evidence>
<accession>A0A0P9C3Z9</accession>
<comment type="pathway">
    <text evidence="1">Cofactor biosynthesis; thiamine diphosphate biosynthesis.</text>
</comment>
<evidence type="ECO:0000259" key="3">
    <source>
        <dbReference type="Pfam" id="PF02581"/>
    </source>
</evidence>
<evidence type="ECO:0000313" key="4">
    <source>
        <dbReference type="EMBL" id="SCY00980.1"/>
    </source>
</evidence>